<comment type="caution">
    <text evidence="4">The sequence shown here is derived from an EMBL/GenBank/DDBJ whole genome shotgun (WGS) entry which is preliminary data.</text>
</comment>
<dbReference type="Gene3D" id="3.40.50.12780">
    <property type="entry name" value="N-terminal domain of ligase-like"/>
    <property type="match status" value="2"/>
</dbReference>
<name>A0ABV1RUP9_9BACT</name>
<evidence type="ECO:0000259" key="3">
    <source>
        <dbReference type="Pfam" id="PF00501"/>
    </source>
</evidence>
<dbReference type="GO" id="GO:0016874">
    <property type="term" value="F:ligase activity"/>
    <property type="evidence" value="ECO:0007669"/>
    <property type="project" value="UniProtKB-KW"/>
</dbReference>
<dbReference type="InterPro" id="IPR000873">
    <property type="entry name" value="AMP-dep_synth/lig_dom"/>
</dbReference>
<dbReference type="RefSeq" id="WP_350412534.1">
    <property type="nucleotide sequence ID" value="NZ_JBEOKT010000008.1"/>
</dbReference>
<evidence type="ECO:0000313" key="5">
    <source>
        <dbReference type="Proteomes" id="UP001476807"/>
    </source>
</evidence>
<reference evidence="4 5" key="1">
    <citation type="submission" date="2024-06" db="EMBL/GenBank/DDBJ databases">
        <title>Pontibacter populi HYL7-15.</title>
        <authorList>
            <person name="Kim M.K."/>
        </authorList>
    </citation>
    <scope>NUCLEOTIDE SEQUENCE [LARGE SCALE GENOMIC DNA]</scope>
    <source>
        <strain evidence="4 5">HYL7-15</strain>
    </source>
</reference>
<dbReference type="CDD" id="cd05907">
    <property type="entry name" value="VL_LC_FACS_like"/>
    <property type="match status" value="1"/>
</dbReference>
<evidence type="ECO:0000313" key="4">
    <source>
        <dbReference type="EMBL" id="MER2998079.1"/>
    </source>
</evidence>
<proteinExistence type="predicted"/>
<dbReference type="InterPro" id="IPR020845">
    <property type="entry name" value="AMP-binding_CS"/>
</dbReference>
<protein>
    <submittedName>
        <fullName evidence="4">Long-chain fatty acid--CoA ligase</fullName>
    </submittedName>
</protein>
<dbReference type="InterPro" id="IPR042099">
    <property type="entry name" value="ANL_N_sf"/>
</dbReference>
<dbReference type="PROSITE" id="PS00455">
    <property type="entry name" value="AMP_BINDING"/>
    <property type="match status" value="1"/>
</dbReference>
<dbReference type="PANTHER" id="PTHR43272">
    <property type="entry name" value="LONG-CHAIN-FATTY-ACID--COA LIGASE"/>
    <property type="match status" value="1"/>
</dbReference>
<sequence>MSITRTIDFLSHQLNNFPNQDCLAVKREGQWVKYSTQDVQNMANLVGLGLLKLGIGKNDKVAIISFNRPEWVFADFGIQQIGAISVPMYPTITVEDYRYIFNDAEVKAIFVADSELYNKVVAATEGMDSVKEIYTFDEVHGAKHWSEVVEMGKSAENMDQMNALRNAVAPEDILTIIYTSGTTGNPKGVMLTHDNIVSNVQGIVNYVPVNNSHRALSFLPLCHIFERMLLYMYMRIGVSIYYAESIEKVADNLKEVQPHIFTTVPRLLEKVYDKIVAKGMELTGVKRKLFFWALELGLKYDTQKDNGWWYNQQLALANKLIFSKWREALGGNVIAIVSGGAALQPRLARVFWAANIRVMEGYGLTETSPVITFNRYEPENNMIGTVGLPLDNVEVKIAEADGEILTRGPHVMKGYYNKPELTAEVIDSEGWFHTGDIGEMVHGKYLKITDRKKEMFKTSGGKYVAPQPIENKLKESVVIEQVMVVGDGQKYAAALIVPSFMGLQDYCLHKHIPYTTDAEMITKPEILDKFKREIEKANHGLAQYETVKKFKLIPNMWTVESGELTPTLKVKRKIISANYKKEIDSMF</sequence>
<keyword evidence="2" id="KW-0067">ATP-binding</keyword>
<dbReference type="SUPFAM" id="SSF56801">
    <property type="entry name" value="Acetyl-CoA synthetase-like"/>
    <property type="match status" value="1"/>
</dbReference>
<keyword evidence="4" id="KW-0436">Ligase</keyword>
<organism evidence="4 5">
    <name type="scientific">Pontibacter populi</name>
    <dbReference type="NCBI Taxonomy" id="890055"/>
    <lineage>
        <taxon>Bacteria</taxon>
        <taxon>Pseudomonadati</taxon>
        <taxon>Bacteroidota</taxon>
        <taxon>Cytophagia</taxon>
        <taxon>Cytophagales</taxon>
        <taxon>Hymenobacteraceae</taxon>
        <taxon>Pontibacter</taxon>
    </lineage>
</organism>
<feature type="domain" description="AMP-dependent synthetase/ligase" evidence="3">
    <location>
        <begin position="12"/>
        <end position="416"/>
    </location>
</feature>
<keyword evidence="1" id="KW-0547">Nucleotide-binding</keyword>
<dbReference type="PANTHER" id="PTHR43272:SF33">
    <property type="entry name" value="AMP-BINDING DOMAIN-CONTAINING PROTEIN-RELATED"/>
    <property type="match status" value="1"/>
</dbReference>
<dbReference type="Proteomes" id="UP001476807">
    <property type="component" value="Unassembled WGS sequence"/>
</dbReference>
<accession>A0ABV1RUP9</accession>
<gene>
    <name evidence="4" type="ORF">ABS362_11025</name>
</gene>
<dbReference type="EMBL" id="JBEOKT010000008">
    <property type="protein sequence ID" value="MER2998079.1"/>
    <property type="molecule type" value="Genomic_DNA"/>
</dbReference>
<dbReference type="Pfam" id="PF00501">
    <property type="entry name" value="AMP-binding"/>
    <property type="match status" value="1"/>
</dbReference>
<evidence type="ECO:0000256" key="2">
    <source>
        <dbReference type="ARBA" id="ARBA00022840"/>
    </source>
</evidence>
<dbReference type="Pfam" id="PF23562">
    <property type="entry name" value="AMP-binding_C_3"/>
    <property type="match status" value="1"/>
</dbReference>
<evidence type="ECO:0000256" key="1">
    <source>
        <dbReference type="ARBA" id="ARBA00022741"/>
    </source>
</evidence>
<keyword evidence="5" id="KW-1185">Reference proteome</keyword>